<comment type="caution">
    <text evidence="11">The sequence shown here is derived from an EMBL/GenBank/DDBJ whole genome shotgun (WGS) entry which is preliminary data.</text>
</comment>
<dbReference type="GO" id="GO:0006260">
    <property type="term" value="P:DNA replication"/>
    <property type="evidence" value="ECO:0007669"/>
    <property type="project" value="UniProtKB-KW"/>
</dbReference>
<dbReference type="GO" id="GO:0003697">
    <property type="term" value="F:single-stranded DNA binding"/>
    <property type="evidence" value="ECO:0007669"/>
    <property type="project" value="TreeGrafter"/>
</dbReference>
<dbReference type="GO" id="GO:0000781">
    <property type="term" value="C:chromosome, telomeric region"/>
    <property type="evidence" value="ECO:0007669"/>
    <property type="project" value="TreeGrafter"/>
</dbReference>
<dbReference type="PANTHER" id="PTHR13989:SF16">
    <property type="entry name" value="REPLICATION PROTEIN A2"/>
    <property type="match status" value="1"/>
</dbReference>
<dbReference type="GO" id="GO:0035861">
    <property type="term" value="C:site of double-strand break"/>
    <property type="evidence" value="ECO:0007669"/>
    <property type="project" value="TreeGrafter"/>
</dbReference>
<dbReference type="AlphaFoldDB" id="A0AA42AX12"/>
<evidence type="ECO:0000256" key="9">
    <source>
        <dbReference type="SAM" id="MobiDB-lite"/>
    </source>
</evidence>
<accession>A0AA42AX12</accession>
<dbReference type="FunFam" id="2.40.50.140:FF:000184">
    <property type="entry name" value="replication protein A 32 kDa subunit A-like"/>
    <property type="match status" value="1"/>
</dbReference>
<feature type="compositionally biased region" description="Polar residues" evidence="9">
    <location>
        <begin position="17"/>
        <end position="32"/>
    </location>
</feature>
<evidence type="ECO:0000313" key="11">
    <source>
        <dbReference type="EMBL" id="MCL7043229.1"/>
    </source>
</evidence>
<evidence type="ECO:0000256" key="5">
    <source>
        <dbReference type="ARBA" id="ARBA00023125"/>
    </source>
</evidence>
<dbReference type="PANTHER" id="PTHR13989">
    <property type="entry name" value="REPLICATION PROTEIN A-RELATED"/>
    <property type="match status" value="1"/>
</dbReference>
<evidence type="ECO:0000256" key="6">
    <source>
        <dbReference type="ARBA" id="ARBA00023172"/>
    </source>
</evidence>
<dbReference type="GO" id="GO:0005662">
    <property type="term" value="C:DNA replication factor A complex"/>
    <property type="evidence" value="ECO:0007669"/>
    <property type="project" value="TreeGrafter"/>
</dbReference>
<sequence>MSQFDANANFGGGGYMPSSQATQTTEQGSSTAKGRDSKGLLPLTVKQISQACIKNEDKANFVVDGVEVHTVNLVGLVFNMAARVTEYNWILDDGTGRIKCQRWINDNIDTLEMAEIKDGMYVEIHGNLKSFQGKKILVAFSVRPVTDFNQVAYHFIECIYVHCHNTKSQGQGSNSAQPQTTNATIANGPSSYQTAPSYQISGHPSSGGIPSRILDFLVMPENIGLEKGIHLDEIARYIKVPAENIKNVIKGLEEEGVVYTTVDEWHFKSSAS</sequence>
<dbReference type="SUPFAM" id="SSF50249">
    <property type="entry name" value="Nucleic acid-binding proteins"/>
    <property type="match status" value="1"/>
</dbReference>
<dbReference type="Gene3D" id="2.40.50.140">
    <property type="entry name" value="Nucleic acid-binding proteins"/>
    <property type="match status" value="1"/>
</dbReference>
<evidence type="ECO:0000259" key="10">
    <source>
        <dbReference type="Pfam" id="PF08784"/>
    </source>
</evidence>
<dbReference type="InterPro" id="IPR014646">
    <property type="entry name" value="Rfa2/RPA32"/>
</dbReference>
<dbReference type="PIRSF" id="PIRSF036949">
    <property type="entry name" value="RPA32"/>
    <property type="match status" value="1"/>
</dbReference>
<comment type="similarity">
    <text evidence="2">Belongs to the replication factor A protein 2 family.</text>
</comment>
<evidence type="ECO:0000256" key="8">
    <source>
        <dbReference type="ARBA" id="ARBA00023242"/>
    </source>
</evidence>
<keyword evidence="5" id="KW-0238">DNA-binding</keyword>
<evidence type="ECO:0000256" key="2">
    <source>
        <dbReference type="ARBA" id="ARBA00007815"/>
    </source>
</evidence>
<dbReference type="Gene3D" id="1.10.10.10">
    <property type="entry name" value="Winged helix-like DNA-binding domain superfamily/Winged helix DNA-binding domain"/>
    <property type="match status" value="1"/>
</dbReference>
<feature type="region of interest" description="Disordered" evidence="9">
    <location>
        <begin position="1"/>
        <end position="37"/>
    </location>
</feature>
<evidence type="ECO:0000256" key="3">
    <source>
        <dbReference type="ARBA" id="ARBA00022705"/>
    </source>
</evidence>
<keyword evidence="7" id="KW-0234">DNA repair</keyword>
<evidence type="ECO:0000256" key="7">
    <source>
        <dbReference type="ARBA" id="ARBA00023204"/>
    </source>
</evidence>
<dbReference type="GO" id="GO:0006289">
    <property type="term" value="P:nucleotide-excision repair"/>
    <property type="evidence" value="ECO:0007669"/>
    <property type="project" value="TreeGrafter"/>
</dbReference>
<keyword evidence="12" id="KW-1185">Reference proteome</keyword>
<proteinExistence type="inferred from homology"/>
<dbReference type="SUPFAM" id="SSF46785">
    <property type="entry name" value="Winged helix' DNA-binding domain"/>
    <property type="match status" value="1"/>
</dbReference>
<comment type="subcellular location">
    <subcellularLocation>
        <location evidence="1">Nucleus</location>
    </subcellularLocation>
</comment>
<dbReference type="InterPro" id="IPR036390">
    <property type="entry name" value="WH_DNA-bd_sf"/>
</dbReference>
<keyword evidence="6" id="KW-0233">DNA recombination</keyword>
<keyword evidence="4" id="KW-0227">DNA damage</keyword>
<evidence type="ECO:0000256" key="4">
    <source>
        <dbReference type="ARBA" id="ARBA00022763"/>
    </source>
</evidence>
<reference evidence="11" key="1">
    <citation type="submission" date="2022-03" db="EMBL/GenBank/DDBJ databases">
        <title>A functionally conserved STORR gene fusion in Papaver species that diverged 16.8 million years ago.</title>
        <authorList>
            <person name="Catania T."/>
        </authorList>
    </citation>
    <scope>NUCLEOTIDE SEQUENCE</scope>
    <source>
        <strain evidence="11">S-191538</strain>
    </source>
</reference>
<gene>
    <name evidence="11" type="ORF">MKW94_012755</name>
</gene>
<evidence type="ECO:0000256" key="1">
    <source>
        <dbReference type="ARBA" id="ARBA00004123"/>
    </source>
</evidence>
<keyword evidence="3" id="KW-0235">DNA replication</keyword>
<dbReference type="GO" id="GO:0000724">
    <property type="term" value="P:double-strand break repair via homologous recombination"/>
    <property type="evidence" value="ECO:0007669"/>
    <property type="project" value="TreeGrafter"/>
</dbReference>
<dbReference type="InterPro" id="IPR040260">
    <property type="entry name" value="RFA2-like"/>
</dbReference>
<name>A0AA42AX12_PAPNU</name>
<dbReference type="InterPro" id="IPR012340">
    <property type="entry name" value="NA-bd_OB-fold"/>
</dbReference>
<dbReference type="InterPro" id="IPR014892">
    <property type="entry name" value="RPA_C"/>
</dbReference>
<dbReference type="CDD" id="cd04478">
    <property type="entry name" value="RPA2_DBD_D"/>
    <property type="match status" value="1"/>
</dbReference>
<keyword evidence="8" id="KW-0539">Nucleus</keyword>
<dbReference type="Proteomes" id="UP001177140">
    <property type="component" value="Unassembled WGS sequence"/>
</dbReference>
<evidence type="ECO:0000313" key="12">
    <source>
        <dbReference type="Proteomes" id="UP001177140"/>
    </source>
</evidence>
<feature type="region of interest" description="Disordered" evidence="9">
    <location>
        <begin position="169"/>
        <end position="188"/>
    </location>
</feature>
<dbReference type="Pfam" id="PF08784">
    <property type="entry name" value="RPA_C"/>
    <property type="match status" value="1"/>
</dbReference>
<dbReference type="InterPro" id="IPR036388">
    <property type="entry name" value="WH-like_DNA-bd_sf"/>
</dbReference>
<feature type="domain" description="Replication protein A C-terminal" evidence="10">
    <location>
        <begin position="162"/>
        <end position="264"/>
    </location>
</feature>
<dbReference type="EMBL" id="JAJJMA010244354">
    <property type="protein sequence ID" value="MCL7043229.1"/>
    <property type="molecule type" value="Genomic_DNA"/>
</dbReference>
<organism evidence="11 12">
    <name type="scientific">Papaver nudicaule</name>
    <name type="common">Iceland poppy</name>
    <dbReference type="NCBI Taxonomy" id="74823"/>
    <lineage>
        <taxon>Eukaryota</taxon>
        <taxon>Viridiplantae</taxon>
        <taxon>Streptophyta</taxon>
        <taxon>Embryophyta</taxon>
        <taxon>Tracheophyta</taxon>
        <taxon>Spermatophyta</taxon>
        <taxon>Magnoliopsida</taxon>
        <taxon>Ranunculales</taxon>
        <taxon>Papaveraceae</taxon>
        <taxon>Papaveroideae</taxon>
        <taxon>Papaver</taxon>
    </lineage>
</organism>
<protein>
    <recommendedName>
        <fullName evidence="10">Replication protein A C-terminal domain-containing protein</fullName>
    </recommendedName>
</protein>